<dbReference type="InterPro" id="IPR043504">
    <property type="entry name" value="Peptidase_S1_PA_chymotrypsin"/>
</dbReference>
<keyword evidence="2 7" id="KW-0645">Protease</keyword>
<dbReference type="Gene3D" id="2.30.42.10">
    <property type="match status" value="1"/>
</dbReference>
<evidence type="ECO:0000256" key="5">
    <source>
        <dbReference type="SAM" id="MobiDB-lite"/>
    </source>
</evidence>
<dbReference type="InterPro" id="IPR001478">
    <property type="entry name" value="PDZ"/>
</dbReference>
<dbReference type="OrthoDB" id="9758917at2"/>
<feature type="domain" description="PDZ" evidence="6">
    <location>
        <begin position="396"/>
        <end position="452"/>
    </location>
</feature>
<dbReference type="RefSeq" id="WP_073365750.1">
    <property type="nucleotide sequence ID" value="NZ_FNTL01000004.1"/>
</dbReference>
<dbReference type="InterPro" id="IPR001940">
    <property type="entry name" value="Peptidase_S1C"/>
</dbReference>
<feature type="compositionally biased region" description="Basic and acidic residues" evidence="5">
    <location>
        <begin position="1"/>
        <end position="12"/>
    </location>
</feature>
<evidence type="ECO:0000259" key="6">
    <source>
        <dbReference type="PROSITE" id="PS50106"/>
    </source>
</evidence>
<dbReference type="SUPFAM" id="SSF50156">
    <property type="entry name" value="PDZ domain-like"/>
    <property type="match status" value="1"/>
</dbReference>
<dbReference type="PRINTS" id="PR00834">
    <property type="entry name" value="PROTEASES2C"/>
</dbReference>
<dbReference type="Pfam" id="PF13365">
    <property type="entry name" value="Trypsin_2"/>
    <property type="match status" value="1"/>
</dbReference>
<organism evidence="7 8">
    <name type="scientific">Rhodococcus jostii</name>
    <dbReference type="NCBI Taxonomy" id="132919"/>
    <lineage>
        <taxon>Bacteria</taxon>
        <taxon>Bacillati</taxon>
        <taxon>Actinomycetota</taxon>
        <taxon>Actinomycetes</taxon>
        <taxon>Mycobacteriales</taxon>
        <taxon>Nocardiaceae</taxon>
        <taxon>Rhodococcus</taxon>
    </lineage>
</organism>
<dbReference type="Gene3D" id="2.40.10.10">
    <property type="entry name" value="Trypsin-like serine proteases"/>
    <property type="match status" value="2"/>
</dbReference>
<dbReference type="FunFam" id="2.40.10.10:FF:000001">
    <property type="entry name" value="Periplasmic serine protease DegS"/>
    <property type="match status" value="1"/>
</dbReference>
<reference evidence="8" key="1">
    <citation type="submission" date="2016-10" db="EMBL/GenBank/DDBJ databases">
        <authorList>
            <person name="Varghese N."/>
        </authorList>
    </citation>
    <scope>NUCLEOTIDE SEQUENCE [LARGE SCALE GENOMIC DNA]</scope>
    <source>
        <strain evidence="8">DSM 44719</strain>
    </source>
</reference>
<evidence type="ECO:0000256" key="3">
    <source>
        <dbReference type="ARBA" id="ARBA00022801"/>
    </source>
</evidence>
<dbReference type="Pfam" id="PF13180">
    <property type="entry name" value="PDZ_2"/>
    <property type="match status" value="1"/>
</dbReference>
<dbReference type="InterPro" id="IPR036034">
    <property type="entry name" value="PDZ_sf"/>
</dbReference>
<accession>A0A1H5I3C9</accession>
<dbReference type="EMBL" id="FNTL01000004">
    <property type="protein sequence ID" value="SEE33988.1"/>
    <property type="molecule type" value="Genomic_DNA"/>
</dbReference>
<dbReference type="PANTHER" id="PTHR43343:SF3">
    <property type="entry name" value="PROTEASE DO-LIKE 8, CHLOROPLASTIC"/>
    <property type="match status" value="1"/>
</dbReference>
<dbReference type="InterPro" id="IPR051201">
    <property type="entry name" value="Chloro_Bact_Ser_Proteases"/>
</dbReference>
<protein>
    <submittedName>
        <fullName evidence="7">Putative serine protease PepD</fullName>
    </submittedName>
</protein>
<proteinExistence type="inferred from homology"/>
<dbReference type="PANTHER" id="PTHR43343">
    <property type="entry name" value="PEPTIDASE S12"/>
    <property type="match status" value="1"/>
</dbReference>
<keyword evidence="3" id="KW-0378">Hydrolase</keyword>
<keyword evidence="4" id="KW-0720">Serine protease</keyword>
<dbReference type="Proteomes" id="UP000183407">
    <property type="component" value="Unassembled WGS sequence"/>
</dbReference>
<comment type="similarity">
    <text evidence="1">Belongs to the peptidase S1C family.</text>
</comment>
<dbReference type="SUPFAM" id="SSF50494">
    <property type="entry name" value="Trypsin-like serine proteases"/>
    <property type="match status" value="1"/>
</dbReference>
<dbReference type="PROSITE" id="PS50106">
    <property type="entry name" value="PDZ"/>
    <property type="match status" value="1"/>
</dbReference>
<dbReference type="InterPro" id="IPR009003">
    <property type="entry name" value="Peptidase_S1_PA"/>
</dbReference>
<evidence type="ECO:0000256" key="2">
    <source>
        <dbReference type="ARBA" id="ARBA00022670"/>
    </source>
</evidence>
<sequence length="496" mass="48416">MTEDRNSHDGGSRDNTGGDQGARPDQPGHPQSTPAHHPTEAFPATPHNPGGPMGQQAYGAGAGGYPQGNPYGPPQQPTQQFGQPQHGGPGHPGPQHVAGQHAAPQGPFPGHQGPGQVGEGSTATVTKRPARTAIVVGAVALALVSGGIGGVVGSLATDRNGTGAVVTNSLDAPKNNTATPAANAPAGSVQAVANKVVPSVVQIEVATAGGSGGEGSGIVISSDGMILTNNHVAGAAAKGGKLTVAFSDGSTADAKLVGADPVSDLAVIKVDGKTDLTPIELGTSGNVQVGQQVVAIGSPLGLAGTVTEGIISALNRPVSTSGESGNQNTVIDALQTDAAINPGNSGGALVNMDGQLIGINTAIASIGGSGAGEQSGSIGLGFAIPVDQARRIADELVKTGKATQAVIGIQVPSQDAANGATVVEVTAGSPAEKAGIPKGSVITKVDDRVITSGDALIAAIRSHAPGDNVSITYTDGNGSNSKTVDVTLGTAEQGGR</sequence>
<name>A0A1H5I3C9_RHOJO</name>
<evidence type="ECO:0000313" key="7">
    <source>
        <dbReference type="EMBL" id="SEE33988.1"/>
    </source>
</evidence>
<dbReference type="GO" id="GO:0006508">
    <property type="term" value="P:proteolysis"/>
    <property type="evidence" value="ECO:0007669"/>
    <property type="project" value="UniProtKB-KW"/>
</dbReference>
<dbReference type="AlphaFoldDB" id="A0A1H5I3C9"/>
<dbReference type="GO" id="GO:0004252">
    <property type="term" value="F:serine-type endopeptidase activity"/>
    <property type="evidence" value="ECO:0007669"/>
    <property type="project" value="InterPro"/>
</dbReference>
<gene>
    <name evidence="7" type="ORF">SAMN04490220_7438</name>
</gene>
<feature type="compositionally biased region" description="Low complexity" evidence="5">
    <location>
        <begin position="93"/>
        <end position="111"/>
    </location>
</feature>
<feature type="region of interest" description="Disordered" evidence="5">
    <location>
        <begin position="1"/>
        <end position="125"/>
    </location>
</feature>
<evidence type="ECO:0000256" key="4">
    <source>
        <dbReference type="ARBA" id="ARBA00022825"/>
    </source>
</evidence>
<evidence type="ECO:0000256" key="1">
    <source>
        <dbReference type="ARBA" id="ARBA00010541"/>
    </source>
</evidence>
<dbReference type="SMART" id="SM00228">
    <property type="entry name" value="PDZ"/>
    <property type="match status" value="1"/>
</dbReference>
<evidence type="ECO:0000313" key="8">
    <source>
        <dbReference type="Proteomes" id="UP000183407"/>
    </source>
</evidence>